<reference evidence="3" key="1">
    <citation type="journal article" date="2021" name="IMA Fungus">
        <title>Genomic characterization of three marine fungi, including Emericellopsis atlantica sp. nov. with signatures of a generalist lifestyle and marine biomass degradation.</title>
        <authorList>
            <person name="Hagestad O.C."/>
            <person name="Hou L."/>
            <person name="Andersen J.H."/>
            <person name="Hansen E.H."/>
            <person name="Altermark B."/>
            <person name="Li C."/>
            <person name="Kuhnert E."/>
            <person name="Cox R.J."/>
            <person name="Crous P.W."/>
            <person name="Spatafora J.W."/>
            <person name="Lail K."/>
            <person name="Amirebrahimi M."/>
            <person name="Lipzen A."/>
            <person name="Pangilinan J."/>
            <person name="Andreopoulos W."/>
            <person name="Hayes R.D."/>
            <person name="Ng V."/>
            <person name="Grigoriev I.V."/>
            <person name="Jackson S.A."/>
            <person name="Sutton T.D.S."/>
            <person name="Dobson A.D.W."/>
            <person name="Rama T."/>
        </authorList>
    </citation>
    <scope>NUCLEOTIDE SEQUENCE</scope>
    <source>
        <strain evidence="3">TRa018bII</strain>
    </source>
</reference>
<gene>
    <name evidence="3" type="ORF">BJ875DRAFT_511487</name>
</gene>
<dbReference type="OrthoDB" id="5589325at2759"/>
<feature type="region of interest" description="Disordered" evidence="1">
    <location>
        <begin position="149"/>
        <end position="235"/>
    </location>
</feature>
<proteinExistence type="predicted"/>
<dbReference type="Proteomes" id="UP000824998">
    <property type="component" value="Unassembled WGS sequence"/>
</dbReference>
<evidence type="ECO:0000313" key="4">
    <source>
        <dbReference type="Proteomes" id="UP000824998"/>
    </source>
</evidence>
<feature type="compositionally biased region" description="Low complexity" evidence="1">
    <location>
        <begin position="149"/>
        <end position="167"/>
    </location>
</feature>
<feature type="compositionally biased region" description="Low complexity" evidence="1">
    <location>
        <begin position="190"/>
        <end position="212"/>
    </location>
</feature>
<feature type="compositionally biased region" description="Polar residues" evidence="1">
    <location>
        <begin position="168"/>
        <end position="189"/>
    </location>
</feature>
<evidence type="ECO:0000313" key="3">
    <source>
        <dbReference type="EMBL" id="KAG9233699.1"/>
    </source>
</evidence>
<keyword evidence="2" id="KW-0732">Signal</keyword>
<dbReference type="EMBL" id="MU251490">
    <property type="protein sequence ID" value="KAG9233699.1"/>
    <property type="molecule type" value="Genomic_DNA"/>
</dbReference>
<organism evidence="3 4">
    <name type="scientific">Amylocarpus encephaloides</name>
    <dbReference type="NCBI Taxonomy" id="45428"/>
    <lineage>
        <taxon>Eukaryota</taxon>
        <taxon>Fungi</taxon>
        <taxon>Dikarya</taxon>
        <taxon>Ascomycota</taxon>
        <taxon>Pezizomycotina</taxon>
        <taxon>Leotiomycetes</taxon>
        <taxon>Helotiales</taxon>
        <taxon>Helotiales incertae sedis</taxon>
        <taxon>Amylocarpus</taxon>
    </lineage>
</organism>
<keyword evidence="4" id="KW-1185">Reference proteome</keyword>
<comment type="caution">
    <text evidence="3">The sequence shown here is derived from an EMBL/GenBank/DDBJ whole genome shotgun (WGS) entry which is preliminary data.</text>
</comment>
<dbReference type="PANTHER" id="PTHR40633:SF1">
    <property type="entry name" value="GPI ANCHORED SERINE-THREONINE RICH PROTEIN (AFU_ORTHOLOGUE AFUA_1G03630)"/>
    <property type="match status" value="1"/>
</dbReference>
<protein>
    <recommendedName>
        <fullName evidence="5">Extracellular matrix protein</fullName>
    </recommendedName>
</protein>
<evidence type="ECO:0000256" key="2">
    <source>
        <dbReference type="SAM" id="SignalP"/>
    </source>
</evidence>
<accession>A0A9P8C4N7</accession>
<dbReference type="InterPro" id="IPR052982">
    <property type="entry name" value="SRP1/TIP1-like"/>
</dbReference>
<feature type="chain" id="PRO_5040348580" description="Extracellular matrix protein" evidence="2">
    <location>
        <begin position="17"/>
        <end position="235"/>
    </location>
</feature>
<evidence type="ECO:0008006" key="5">
    <source>
        <dbReference type="Google" id="ProtNLM"/>
    </source>
</evidence>
<name>A0A9P8C4N7_9HELO</name>
<sequence>MFSILMALCMSSVAAAAKFGNPSFDEISVGTPFEIKWFDASGPVIVKLKSGSSTALQDVSTLGSDLTGTSFSWTPQGTSPSEKYALEITDDTGVNYSVQFPISGSGGSVSSAATGVSTSLSSRSSSTALVVSVSSPVPTAISTNLSIATSSAASTSPEISSSLPTTLAHSSTSEASSKTTNETSEPSSITTSAQISSNSGSSTGSISRSTQTATANSPLPTASGAGPGVQGEIAS</sequence>
<evidence type="ECO:0000256" key="1">
    <source>
        <dbReference type="SAM" id="MobiDB-lite"/>
    </source>
</evidence>
<dbReference type="AlphaFoldDB" id="A0A9P8C4N7"/>
<feature type="signal peptide" evidence="2">
    <location>
        <begin position="1"/>
        <end position="16"/>
    </location>
</feature>
<dbReference type="PANTHER" id="PTHR40633">
    <property type="entry name" value="MATRIX PROTEIN, PUTATIVE (AFU_ORTHOLOGUE AFUA_8G05410)-RELATED"/>
    <property type="match status" value="1"/>
</dbReference>